<dbReference type="EMBL" id="DUZY01000005">
    <property type="protein sequence ID" value="DAD40898.1"/>
    <property type="molecule type" value="Genomic_DNA"/>
</dbReference>
<name>A0A822ZGW0_NELNU</name>
<evidence type="ECO:0000313" key="1">
    <source>
        <dbReference type="EMBL" id="DAD40898.1"/>
    </source>
</evidence>
<gene>
    <name evidence="1" type="ORF">HUJ06_015221</name>
</gene>
<organism evidence="1 2">
    <name type="scientific">Nelumbo nucifera</name>
    <name type="common">Sacred lotus</name>
    <dbReference type="NCBI Taxonomy" id="4432"/>
    <lineage>
        <taxon>Eukaryota</taxon>
        <taxon>Viridiplantae</taxon>
        <taxon>Streptophyta</taxon>
        <taxon>Embryophyta</taxon>
        <taxon>Tracheophyta</taxon>
        <taxon>Spermatophyta</taxon>
        <taxon>Magnoliopsida</taxon>
        <taxon>Proteales</taxon>
        <taxon>Nelumbonaceae</taxon>
        <taxon>Nelumbo</taxon>
    </lineage>
</organism>
<proteinExistence type="predicted"/>
<reference evidence="1 2" key="1">
    <citation type="journal article" date="2020" name="Mol. Biol. Evol.">
        <title>Distinct Expression and Methylation Patterns for Genes with Different Fates following a Single Whole-Genome Duplication in Flowering Plants.</title>
        <authorList>
            <person name="Shi T."/>
            <person name="Rahmani R.S."/>
            <person name="Gugger P.F."/>
            <person name="Wang M."/>
            <person name="Li H."/>
            <person name="Zhang Y."/>
            <person name="Li Z."/>
            <person name="Wang Q."/>
            <person name="Van de Peer Y."/>
            <person name="Marchal K."/>
            <person name="Chen J."/>
        </authorList>
    </citation>
    <scope>NUCLEOTIDE SEQUENCE [LARGE SCALE GENOMIC DNA]</scope>
    <source>
        <tissue evidence="1">Leaf</tissue>
    </source>
</reference>
<dbReference type="Proteomes" id="UP000607653">
    <property type="component" value="Unassembled WGS sequence"/>
</dbReference>
<evidence type="ECO:0000313" key="2">
    <source>
        <dbReference type="Proteomes" id="UP000607653"/>
    </source>
</evidence>
<keyword evidence="2" id="KW-1185">Reference proteome</keyword>
<protein>
    <submittedName>
        <fullName evidence="1">Uncharacterized protein</fullName>
    </submittedName>
</protein>
<dbReference type="AlphaFoldDB" id="A0A822ZGW0"/>
<comment type="caution">
    <text evidence="1">The sequence shown here is derived from an EMBL/GenBank/DDBJ whole genome shotgun (WGS) entry which is preliminary data.</text>
</comment>
<accession>A0A822ZGW0</accession>
<sequence length="55" mass="6668">MHRYFLRHNRRNAKNEGCNFLSRCNPITFDREVEDPDHIMQRPKGGSTRYSRMID</sequence>